<protein>
    <submittedName>
        <fullName evidence="10">Fimbrial subunit type 1</fullName>
    </submittedName>
</protein>
<dbReference type="PROSITE" id="PS51318">
    <property type="entry name" value="TAT"/>
    <property type="match status" value="1"/>
</dbReference>
<dbReference type="InterPro" id="IPR019931">
    <property type="entry name" value="LPXTG_anchor"/>
</dbReference>
<dbReference type="NCBIfam" id="NF033902">
    <property type="entry name" value="iso_D2_wall_anc"/>
    <property type="match status" value="1"/>
</dbReference>
<dbReference type="InterPro" id="IPR032364">
    <property type="entry name" value="GramPos_pilinD1_N"/>
</dbReference>
<sequence length="537" mass="54284">MKNIKKRGLIASAGALVTAAALALSGAVAAQAAPVIPPAWTTANLHIHKLPTPVGGPGSAANGIQAGQPGGPTVDTTGGIDGVQFTIERVDAINLSTNAGWQAAGDAVLDLANPSAPVVRTSAIDTTPLAVSAATGSPFTTTGGGLINATLPIGLYLVRETVPAPGSAPAVPFLVTLPMTNPSNTSDWMRDVYVYPKNSQTAITKSVSDIPKYQAGSPNALVTWTIDAEVPRTPGSTSGSWVRPSSYVISDDIDDYLAPQTVTVTAVDNAGNAIVGANQLVSGDYTIAPAVLPAAAGTDVTVTFASGGLDKLQALAATAGNKIRVTIGTLVVAEAEGRIENDASVAVNGGTAVTTTTPAVTEWRNVSFSKVDQAGTGLASAEFQVFGTKADAEGTTSPLLTSTAASAAAPDLGEVDLGSLIRSDHLNGAVITNLAQYRVYWLVETKAPTGYELLAQPVPFVVLDGGAFHATVNASGEVTAVGVALGEIENVQKNAGFVLPLTGGMGTAILTIGGIAILAIVLLVARRRRDVEATAAE</sequence>
<evidence type="ECO:0000313" key="10">
    <source>
        <dbReference type="EMBL" id="CAG7607494.1"/>
    </source>
</evidence>
<evidence type="ECO:0000256" key="3">
    <source>
        <dbReference type="ARBA" id="ARBA00022729"/>
    </source>
</evidence>
<evidence type="ECO:0000256" key="5">
    <source>
        <dbReference type="SAM" id="Phobius"/>
    </source>
</evidence>
<keyword evidence="5" id="KW-0472">Membrane</keyword>
<organism evidence="10 11">
    <name type="scientific">Leucobacter soli</name>
    <dbReference type="NCBI Taxonomy" id="2812850"/>
    <lineage>
        <taxon>Bacteria</taxon>
        <taxon>Bacillati</taxon>
        <taxon>Actinomycetota</taxon>
        <taxon>Actinomycetes</taxon>
        <taxon>Micrococcales</taxon>
        <taxon>Microbacteriaceae</taxon>
        <taxon>Leucobacter</taxon>
    </lineage>
</organism>
<gene>
    <name evidence="10" type="ORF">LEUCIP111803_01029</name>
</gene>
<accession>A0A916JVU8</accession>
<dbReference type="Pfam" id="PF17802">
    <property type="entry name" value="SpaA"/>
    <property type="match status" value="1"/>
</dbReference>
<dbReference type="InterPro" id="IPR006311">
    <property type="entry name" value="TAT_signal"/>
</dbReference>
<keyword evidence="2" id="KW-0964">Secreted</keyword>
<dbReference type="InterPro" id="IPR041033">
    <property type="entry name" value="SpaA_PFL_dom_1"/>
</dbReference>
<evidence type="ECO:0000256" key="1">
    <source>
        <dbReference type="ARBA" id="ARBA00022512"/>
    </source>
</evidence>
<dbReference type="Proteomes" id="UP000693892">
    <property type="component" value="Unassembled WGS sequence"/>
</dbReference>
<keyword evidence="11" id="KW-1185">Reference proteome</keyword>
<feature type="transmembrane region" description="Helical" evidence="5">
    <location>
        <begin position="497"/>
        <end position="525"/>
    </location>
</feature>
<evidence type="ECO:0000256" key="2">
    <source>
        <dbReference type="ARBA" id="ARBA00022525"/>
    </source>
</evidence>
<dbReference type="Pfam" id="PF16555">
    <property type="entry name" value="GramPos_pilinD1"/>
    <property type="match status" value="1"/>
</dbReference>
<keyword evidence="3 6" id="KW-0732">Signal</keyword>
<evidence type="ECO:0000313" key="11">
    <source>
        <dbReference type="Proteomes" id="UP000693892"/>
    </source>
</evidence>
<dbReference type="AlphaFoldDB" id="A0A916JVU8"/>
<reference evidence="10" key="1">
    <citation type="submission" date="2021-06" db="EMBL/GenBank/DDBJ databases">
        <authorList>
            <person name="Criscuolo A."/>
        </authorList>
    </citation>
    <scope>NUCLEOTIDE SEQUENCE</scope>
    <source>
        <strain evidence="10">CIP111803</strain>
    </source>
</reference>
<dbReference type="InterPro" id="IPR026466">
    <property type="entry name" value="Fim_isopep_form_D2_dom"/>
</dbReference>
<dbReference type="NCBIfam" id="TIGR01167">
    <property type="entry name" value="LPXTG_anchor"/>
    <property type="match status" value="1"/>
</dbReference>
<feature type="domain" description="Gram-positive cocci surface proteins LPxTG" evidence="7">
    <location>
        <begin position="492"/>
        <end position="531"/>
    </location>
</feature>
<dbReference type="EMBL" id="CAJVAP010000009">
    <property type="protein sequence ID" value="CAG7607494.1"/>
    <property type="molecule type" value="Genomic_DNA"/>
</dbReference>
<feature type="signal peptide" evidence="6">
    <location>
        <begin position="1"/>
        <end position="32"/>
    </location>
</feature>
<feature type="domain" description="Gram-positive pilin subunit D1 N-terminal" evidence="8">
    <location>
        <begin position="41"/>
        <end position="199"/>
    </location>
</feature>
<evidence type="ECO:0000259" key="8">
    <source>
        <dbReference type="Pfam" id="PF16555"/>
    </source>
</evidence>
<keyword evidence="4" id="KW-0572">Peptidoglycan-anchor</keyword>
<comment type="caution">
    <text evidence="10">The sequence shown here is derived from an EMBL/GenBank/DDBJ whole genome shotgun (WGS) entry which is preliminary data.</text>
</comment>
<proteinExistence type="predicted"/>
<evidence type="ECO:0000256" key="4">
    <source>
        <dbReference type="ARBA" id="ARBA00023088"/>
    </source>
</evidence>
<keyword evidence="5" id="KW-0812">Transmembrane</keyword>
<keyword evidence="5" id="KW-1133">Transmembrane helix</keyword>
<dbReference type="NCBIfam" id="TIGR04226">
    <property type="entry name" value="RrgB_K2N_iso_D2"/>
    <property type="match status" value="1"/>
</dbReference>
<dbReference type="RefSeq" id="WP_218114649.1">
    <property type="nucleotide sequence ID" value="NZ_CAJVAP010000009.1"/>
</dbReference>
<feature type="chain" id="PRO_5037403022" evidence="6">
    <location>
        <begin position="33"/>
        <end position="537"/>
    </location>
</feature>
<evidence type="ECO:0000259" key="7">
    <source>
        <dbReference type="Pfam" id="PF00746"/>
    </source>
</evidence>
<dbReference type="Pfam" id="PF00746">
    <property type="entry name" value="Gram_pos_anchor"/>
    <property type="match status" value="1"/>
</dbReference>
<dbReference type="InterPro" id="IPR048052">
    <property type="entry name" value="FM1-like"/>
</dbReference>
<name>A0A916JVU8_9MICO</name>
<evidence type="ECO:0000259" key="9">
    <source>
        <dbReference type="Pfam" id="PF17802"/>
    </source>
</evidence>
<feature type="domain" description="SpaA-like prealbumin fold" evidence="9">
    <location>
        <begin position="365"/>
        <end position="470"/>
    </location>
</feature>
<evidence type="ECO:0000256" key="6">
    <source>
        <dbReference type="SAM" id="SignalP"/>
    </source>
</evidence>
<keyword evidence="1" id="KW-0134">Cell wall</keyword>